<evidence type="ECO:0008006" key="6">
    <source>
        <dbReference type="Google" id="ProtNLM"/>
    </source>
</evidence>
<dbReference type="Gene3D" id="1.10.357.50">
    <property type="match status" value="1"/>
</dbReference>
<feature type="compositionally biased region" description="Basic and acidic residues" evidence="1">
    <location>
        <begin position="1"/>
        <end position="12"/>
    </location>
</feature>
<dbReference type="OrthoDB" id="2015333at2759"/>
<feature type="region of interest" description="Disordered" evidence="1">
    <location>
        <begin position="393"/>
        <end position="463"/>
    </location>
</feature>
<reference evidence="4" key="1">
    <citation type="submission" date="2022-07" db="EMBL/GenBank/DDBJ databases">
        <title>Phylogenomic reconstructions and comparative analyses of Kickxellomycotina fungi.</title>
        <authorList>
            <person name="Reynolds N.K."/>
            <person name="Stajich J.E."/>
            <person name="Barry K."/>
            <person name="Grigoriev I.V."/>
            <person name="Crous P."/>
            <person name="Smith M.E."/>
        </authorList>
    </citation>
    <scope>NUCLEOTIDE SEQUENCE</scope>
    <source>
        <strain evidence="4">NBRC 105414</strain>
    </source>
</reference>
<dbReference type="PANTHER" id="PTHR47263:SF1">
    <property type="entry name" value="C2 DOMAIN PROTEIN (AFU_ORTHOLOGUE AFUA_7G02350)"/>
    <property type="match status" value="1"/>
</dbReference>
<evidence type="ECO:0000256" key="1">
    <source>
        <dbReference type="SAM" id="MobiDB-lite"/>
    </source>
</evidence>
<feature type="compositionally biased region" description="Pro residues" evidence="1">
    <location>
        <begin position="1475"/>
        <end position="1491"/>
    </location>
</feature>
<dbReference type="InterPro" id="IPR052811">
    <property type="entry name" value="Glucose_resp_signaling"/>
</dbReference>
<feature type="compositionally biased region" description="Low complexity" evidence="1">
    <location>
        <begin position="1578"/>
        <end position="1588"/>
    </location>
</feature>
<keyword evidence="5" id="KW-1185">Reference proteome</keyword>
<protein>
    <recommendedName>
        <fullName evidence="6">MHD2 domain-containing protein</fullName>
    </recommendedName>
</protein>
<feature type="region of interest" description="Disordered" evidence="1">
    <location>
        <begin position="186"/>
        <end position="231"/>
    </location>
</feature>
<evidence type="ECO:0000259" key="3">
    <source>
        <dbReference type="PROSITE" id="PS51259"/>
    </source>
</evidence>
<evidence type="ECO:0000313" key="4">
    <source>
        <dbReference type="EMBL" id="KAJ2783325.1"/>
    </source>
</evidence>
<accession>A0A9W8HBS3</accession>
<dbReference type="PROSITE" id="PS51258">
    <property type="entry name" value="MHD1"/>
    <property type="match status" value="1"/>
</dbReference>
<dbReference type="Gene3D" id="1.20.58.1100">
    <property type="match status" value="1"/>
</dbReference>
<feature type="compositionally biased region" description="Polar residues" evidence="1">
    <location>
        <begin position="191"/>
        <end position="200"/>
    </location>
</feature>
<feature type="compositionally biased region" description="Pro residues" evidence="1">
    <location>
        <begin position="1499"/>
        <end position="1512"/>
    </location>
</feature>
<sequence length="1675" mass="181750">MPQPARDPREPAPDSGGAGDGPPAYAPPEPPQSLAALSLEDSAIDWPYGPSEPSGRSPTAAGPAPADAGDERSDAGSVAGDQRSPIPARAPGPAEAKGDDKGQLPPPPPPLLSPDGYLDPIAAERTTYQYALRYAVLLDADNAQLAARTLSVSGKRPVPAAAAAAAVPTATAVADGAASGFHVKAAGRASGTPNHNNRTPTLVIPSRRPGAARSGGSGGSPQDGRARSRSWKSSLLELGDSAARRIKAEIGAAGRRRSPPKPGGGSPRAGALPPAIVKAVAAQLRTAAGAPSLHPLTQACYAEMAARLRAREHGDAPGECGSLDDLLALFADVSRAICSQNGIINGADIDRTVDSQADRFVKLLRAVLQAKAPTSREAGQALIRLDDYPDHAAANGQPTAAAAASSSSSGGGSRPISIAASAHPAADAHHPPAAAGAHSPLPARPSSYAAPGSPPAPAAGPASQLATDWLGRVFGVPEDEHSQLVAELRREVNQETAVRDLRTCLQVLKQDVYFAGKPENFRTPQAYRVWKDREITLLEQLIHSYTMRPSYMSGEQLGAGRLRGEGATAGDAADGEIAAAFEYIPTNAAMHYLTLIQKAVAHDIVDALRPGTPDAIVPLSAPANELLKQLVIAWRISASYRDTCYLDVVNAHYEQGDLPMSYLLDAFGRIERIVHLINPQDWQIAHYQYLLDTQSQIEYRALDAVRDVIEGLDHQRPEGSTSLKRLLRHLIINDVDCPALLNRPMPNIAGRRSEVVAVLEPSILYRFECLTSQCFSEDVADAASLEGYAQLAVMVLRDSDRCARIFADALFEDGDRRFDIPGIVAETEIRHFFVLLQQHLAHFGYGVGSASIEAVLELCKSLARIRELYARYSDCPLEGVDDQRLFKSAVSTWLANIDRDKLEWATNAIRQDSAPRALDVGKHSTSVIDLVTCFSQQVATVQRIRWPDAETKAWFLTNFMKYVDLCFEVYSKVMMKGFLECLDPSAAAAAATASEAPRGNGWGGGGGGGGMRIGRKYKEQPIPLSAATQAALATLDQCELPPVRVEACTKLNNLAIARDKLHELHKDLGISETMEALGGDSRAAIRDAVPDVYLVSFKVIRAEGLELYKGQYDHRVDKSARPYVTLAQTRQTEAGVTKRQRFADTREIPMSTAGLRWNQSLEWRFGSREELTAPLEVRICTRAGPKALGFREKTRARAFFALPSRLVGSIDNSIDVVLDMEPAGHLLMQVTIDGEHDDAEYYAGRMFRALGRTLSDMQQRLVEHVAVVVREYLRMILVAAPTRYRASRVIGAGHRGIDRGIDRSIQFLKRGGHQAPATVRVTHESCCEELIPLIDYLEDNLHTLFIHLYEETANGVIARVWGEVLVTLEDILLPPLRGPSKGVAKSLTESDLANIYDCIEFFKWYFGGGNDRDGIPMDVLESRKYRELMEVRCMYFMMTHELMAEYMAEMRRSAQPQPQPQASGRPPLPLDLSPLPLPGGAPPLPQLPRPQLPFQAQPPQLPSQPPPTPQTPQAPQAPQASQASQAPQTPQTPQTPPPLPKRPNSSQSPAQQSPGGSGANGERDAARRFSGYGTDGASSSTDTLSQTQDVRTAIIPEARGQSTLGRNRSVWAHKDAKTLRRFRRSHRMVTDKGDLILRLLRLRFDKEAARFVQTQLDLRAQQMQYEMRRAARRRT</sequence>
<feature type="region of interest" description="Disordered" evidence="1">
    <location>
        <begin position="1451"/>
        <end position="1588"/>
    </location>
</feature>
<feature type="region of interest" description="Disordered" evidence="1">
    <location>
        <begin position="249"/>
        <end position="271"/>
    </location>
</feature>
<dbReference type="Proteomes" id="UP001140217">
    <property type="component" value="Unassembled WGS sequence"/>
</dbReference>
<feature type="region of interest" description="Disordered" evidence="1">
    <location>
        <begin position="1"/>
        <end position="118"/>
    </location>
</feature>
<feature type="compositionally biased region" description="Low complexity" evidence="1">
    <location>
        <begin position="1513"/>
        <end position="1532"/>
    </location>
</feature>
<organism evidence="4 5">
    <name type="scientific">Coemansia javaensis</name>
    <dbReference type="NCBI Taxonomy" id="2761396"/>
    <lineage>
        <taxon>Eukaryota</taxon>
        <taxon>Fungi</taxon>
        <taxon>Fungi incertae sedis</taxon>
        <taxon>Zoopagomycota</taxon>
        <taxon>Kickxellomycotina</taxon>
        <taxon>Kickxellomycetes</taxon>
        <taxon>Kickxellales</taxon>
        <taxon>Kickxellaceae</taxon>
        <taxon>Coemansia</taxon>
    </lineage>
</organism>
<gene>
    <name evidence="4" type="ORF">H4R18_001771</name>
</gene>
<feature type="compositionally biased region" description="Low complexity" evidence="1">
    <location>
        <begin position="393"/>
        <end position="451"/>
    </location>
</feature>
<name>A0A9W8HBS3_9FUNG</name>
<dbReference type="InterPro" id="IPR014770">
    <property type="entry name" value="Munc13_1"/>
</dbReference>
<feature type="domain" description="MHD1" evidence="2">
    <location>
        <begin position="856"/>
        <end position="974"/>
    </location>
</feature>
<proteinExistence type="predicted"/>
<dbReference type="EMBL" id="JANBUL010000050">
    <property type="protein sequence ID" value="KAJ2783325.1"/>
    <property type="molecule type" value="Genomic_DNA"/>
</dbReference>
<dbReference type="PROSITE" id="PS51259">
    <property type="entry name" value="MHD2"/>
    <property type="match status" value="1"/>
</dbReference>
<dbReference type="InterPro" id="IPR014772">
    <property type="entry name" value="Munc13_dom-2"/>
</dbReference>
<comment type="caution">
    <text evidence="4">The sequence shown here is derived from an EMBL/GenBank/DDBJ whole genome shotgun (WGS) entry which is preliminary data.</text>
</comment>
<evidence type="ECO:0000313" key="5">
    <source>
        <dbReference type="Proteomes" id="UP001140217"/>
    </source>
</evidence>
<feature type="domain" description="MHD2" evidence="3">
    <location>
        <begin position="1327"/>
        <end position="1446"/>
    </location>
</feature>
<evidence type="ECO:0000259" key="2">
    <source>
        <dbReference type="PROSITE" id="PS51258"/>
    </source>
</evidence>
<feature type="compositionally biased region" description="Low complexity" evidence="1">
    <location>
        <begin position="1545"/>
        <end position="1554"/>
    </location>
</feature>
<feature type="compositionally biased region" description="Low complexity" evidence="1">
    <location>
        <begin position="1453"/>
        <end position="1474"/>
    </location>
</feature>
<dbReference type="PANTHER" id="PTHR47263">
    <property type="entry name" value="ADENYLATE CYCLASE ACTIVATION PROTEIN GIT1"/>
    <property type="match status" value="1"/>
</dbReference>